<proteinExistence type="predicted"/>
<evidence type="ECO:0000313" key="1">
    <source>
        <dbReference type="EMBL" id="KAJ9124961.1"/>
    </source>
</evidence>
<comment type="caution">
    <text evidence="1">The sequence shown here is derived from an EMBL/GenBank/DDBJ whole genome shotgun (WGS) entry which is preliminary data.</text>
</comment>
<organism evidence="1 2">
    <name type="scientific">Naganishia onofrii</name>
    <dbReference type="NCBI Taxonomy" id="1851511"/>
    <lineage>
        <taxon>Eukaryota</taxon>
        <taxon>Fungi</taxon>
        <taxon>Dikarya</taxon>
        <taxon>Basidiomycota</taxon>
        <taxon>Agaricomycotina</taxon>
        <taxon>Tremellomycetes</taxon>
        <taxon>Filobasidiales</taxon>
        <taxon>Filobasidiaceae</taxon>
        <taxon>Naganishia</taxon>
    </lineage>
</organism>
<evidence type="ECO:0000313" key="2">
    <source>
        <dbReference type="Proteomes" id="UP001234202"/>
    </source>
</evidence>
<dbReference type="Proteomes" id="UP001234202">
    <property type="component" value="Unassembled WGS sequence"/>
</dbReference>
<accession>A0ACC2XPL5</accession>
<sequence>MALCSDPAPPAEAVLIFLDAVEGPEAEEGEEEDVLEVDADSVPSLLVGTGVGPDPCEELLDIFPVLLVEVEDTEGFKIEELVTITDEGVENVEAVEASDDVGLPELALDLELLLETVEPEDVDTARKGQDQGAVTALETFGTTVDDGKLGKNFERHNWEEAFTGPAKVGKWEPWRVFNDYESDPNILAVDMTSQQPSQPEKEGDRSRRLSLHRKTPSTGESAKSGASNSSPSPKASTHRNLLKSPATKAVGLMNAISPGRRSFEKQSVNTQSDVTVHNVPDTKVMVASAPEAEATKDSRRPSQIASTTPEATQSLESLTMEDQALSKEKERQGHSEIKSATPSNLPPVISGGKLAINRRPPASPPSLPPRSIYDSMKPTPPRHLEDVADMVVDPASRDHVVEPELVAIEDAEPPPPPLIYEVEDISSRTSMLPIDSKTGWDTTAQVQPADYSMWDDTNSVPLNLLNEEHAVDNSLNMSDTIQAYHFSTRNSDLETHSMLGPGHQVVEVQSHAGQDINDMSADFVKDSLRCLPNFPENSTDSSSSSKWLFCLDCSGWFRLITGNSTSESFSQTFELSDDLDEQLEAESPQSKIKAIQRATAQGSHEHRRSHHFHHVPDASSRPVAQDIDAQDAGISIESTNIGAMLSSFHCCYCGLFLAYDPKPTIPSIFSHELLKRLYDREPLPGDNSNAGIRYSRALKILCTMLYNILVGKQPSSVKADAKTFVEKIGFDQVGTDLMTTSGFKLIEVEENDIKRPRWALSIDDDGTKKLARRAWLELEVRLMSLGDTVALKTQDLSSPVYSGLTKAMPLTSHTAGPEDRRYALDATSLNIHTRTEASSAFRVSSDEIGCSLSDTANAISHAVINQTICNSKRTPQIMDAFEILATHDDTQNFFGAEEAEKLQSSFVTLKSSGFPNSEDMNDAYSFLSVKGEDIVKLESSENNAALLSVLLQVARQILRMPENEPPAPQALSPEQRKHREEILGALQTLANGYGNAEFFKAVESLREEALELSDALKVLEIDDASSIAPEFWEILFKSYVVDVPESFQRTKVRNAFDVIAKRLNPIGLSELLSTGKPMASVLPAGLFNIGNTCYLNSLLQYLYAIRDLRLGLEARQTNSTKPVTEIHIVVGGRAVAETELERSRRFVQELVRLFRSLDGSQENAVRPEKELAYLALVTAADEVNKDPPSDMPSGGTDSTLVNDEPMELDDDLTQSTPEAGKSVLGKRSTEERDLPEAPVTQAVGDENTATDTPTSAPTSKPVPLSPSENHRQIKPLRAASHNGVQSPSAVEQPAPLELETAGGTAESAVVIDSEMAPDIGPMPPPLPPRQHRPSMTSDMMFGQQHDISECMDNVLFQVEAALSSSGDQSTPTTENNLVKRLFYGKARQQLLLPSKSVDEPSASDLVPQPSVEVVFNNILLSVNEDRGMDLYDKLHDVYFGLDDIEIDGVKGKKSEMLETLPPLLHIQLQRVQFDLETKSAFKSNAYIKFAETLALDRFLPSADQEKREKSMAITRRIASLRTTLNELQYSKSGPVADDLTNLKEALFSLDPEQEQLYSALEAESARVKQAVTDAEKEIVALRAELDALWAGDKECEYELSSIFMHRADQYFQFNDETVRLANPKEILQDTTGSNANPYLLVYAKKNSGAIEVMTKERKKLLASTLSETAAELRILLQPEDGKHWTKFANESDRLASMGITAAWLPPVYKGGGASDVGYGTYDLWDLGEFDQKGTRRTKYGTKEELLNATKTAKDHGIITYIDAVLNHKMGADEKETFLATMVDQNDRTKDIGEMHNITAWSKFTFPGRGDKYSSMKWNFNHFSGCDYDAATETKAIFRIQGDGKAWARGVDKENANYDYLMGMDLDVKHPEVREELFKWGEWILKETGASGFRFDAVKHIDVEFIRDFVKHVREASKSDNIFCCGEYWNDSLEKTSNYLTNIGVQFTVFDAPLHYNFKEAGDAKSAYDLRKIWDGTIVQSRPMDAVTLVDNHDTQVGQALQSWVSSGFKPLAYAMILLRTAGYPCIFYGDLYGCGGENPQEPVTQLEDFIRARKLYAYGDTRDYWDHPNCVGWVRTGGIEDHTNGCAVVLCNGSEGVKRMEVGKEHAGEVWTDVLGWHTGEITIEEDGWAEFRCSAESVSIWVAKDAYGRDEFSKAQQQQ</sequence>
<gene>
    <name evidence="1" type="ORF">QFC24_002893</name>
</gene>
<dbReference type="EMBL" id="JASBWV010000008">
    <property type="protein sequence ID" value="KAJ9124961.1"/>
    <property type="molecule type" value="Genomic_DNA"/>
</dbReference>
<reference evidence="1" key="1">
    <citation type="submission" date="2023-04" db="EMBL/GenBank/DDBJ databases">
        <title>Draft Genome sequencing of Naganishia species isolated from polar environments using Oxford Nanopore Technology.</title>
        <authorList>
            <person name="Leo P."/>
            <person name="Venkateswaran K."/>
        </authorList>
    </citation>
    <scope>NUCLEOTIDE SEQUENCE</scope>
    <source>
        <strain evidence="1">DBVPG 5303</strain>
    </source>
</reference>
<name>A0ACC2XPL5_9TREE</name>
<protein>
    <submittedName>
        <fullName evidence="1">Uncharacterized protein</fullName>
    </submittedName>
</protein>
<keyword evidence="2" id="KW-1185">Reference proteome</keyword>